<keyword evidence="3 8" id="KW-0349">Heme</keyword>
<comment type="similarity">
    <text evidence="2 9">Belongs to the cytochrome P450 family.</text>
</comment>
<evidence type="ECO:0000256" key="7">
    <source>
        <dbReference type="ARBA" id="ARBA00023033"/>
    </source>
</evidence>
<evidence type="ECO:0000256" key="5">
    <source>
        <dbReference type="ARBA" id="ARBA00023002"/>
    </source>
</evidence>
<comment type="caution">
    <text evidence="11">The sequence shown here is derived from an EMBL/GenBank/DDBJ whole genome shotgun (WGS) entry which is preliminary data.</text>
</comment>
<evidence type="ECO:0000256" key="6">
    <source>
        <dbReference type="ARBA" id="ARBA00023004"/>
    </source>
</evidence>
<accession>A0A9W9CJM6</accession>
<dbReference type="InterPro" id="IPR036396">
    <property type="entry name" value="Cyt_P450_sf"/>
</dbReference>
<dbReference type="PANTHER" id="PTHR24287">
    <property type="entry name" value="P450, PUTATIVE (EUROFUNG)-RELATED"/>
    <property type="match status" value="1"/>
</dbReference>
<dbReference type="PANTHER" id="PTHR24287:SF17">
    <property type="entry name" value="P450, PUTATIVE (EUROFUNG)-RELATED"/>
    <property type="match status" value="1"/>
</dbReference>
<dbReference type="PRINTS" id="PR00464">
    <property type="entry name" value="EP450II"/>
</dbReference>
<dbReference type="GO" id="GO:0016712">
    <property type="term" value="F:oxidoreductase activity, acting on paired donors, with incorporation or reduction of molecular oxygen, reduced flavin or flavoprotein as one donor, and incorporation of one atom of oxygen"/>
    <property type="evidence" value="ECO:0007669"/>
    <property type="project" value="InterPro"/>
</dbReference>
<comment type="cofactor">
    <cofactor evidence="1 8">
        <name>heme</name>
        <dbReference type="ChEBI" id="CHEBI:30413"/>
    </cofactor>
</comment>
<evidence type="ECO:0000256" key="1">
    <source>
        <dbReference type="ARBA" id="ARBA00001971"/>
    </source>
</evidence>
<feature type="binding site" description="axial binding residue" evidence="8">
    <location>
        <position position="543"/>
    </location>
    <ligand>
        <name>heme</name>
        <dbReference type="ChEBI" id="CHEBI:30413"/>
    </ligand>
    <ligandPart>
        <name>Fe</name>
        <dbReference type="ChEBI" id="CHEBI:18248"/>
    </ligandPart>
</feature>
<evidence type="ECO:0000256" key="10">
    <source>
        <dbReference type="SAM" id="MobiDB-lite"/>
    </source>
</evidence>
<protein>
    <recommendedName>
        <fullName evidence="13">Cytochrome P450</fullName>
    </recommendedName>
</protein>
<dbReference type="GO" id="GO:0005506">
    <property type="term" value="F:iron ion binding"/>
    <property type="evidence" value="ECO:0007669"/>
    <property type="project" value="InterPro"/>
</dbReference>
<dbReference type="PRINTS" id="PR01239">
    <property type="entry name" value="EP450IICYP52"/>
</dbReference>
<dbReference type="Pfam" id="PF00067">
    <property type="entry name" value="p450"/>
    <property type="match status" value="1"/>
</dbReference>
<keyword evidence="6 8" id="KW-0408">Iron</keyword>
<keyword evidence="5 9" id="KW-0560">Oxidoreductase</keyword>
<feature type="region of interest" description="Disordered" evidence="10">
    <location>
        <begin position="91"/>
        <end position="113"/>
    </location>
</feature>
<evidence type="ECO:0000313" key="12">
    <source>
        <dbReference type="Proteomes" id="UP001140560"/>
    </source>
</evidence>
<evidence type="ECO:0000256" key="3">
    <source>
        <dbReference type="ARBA" id="ARBA00022617"/>
    </source>
</evidence>
<evidence type="ECO:0008006" key="13">
    <source>
        <dbReference type="Google" id="ProtNLM"/>
    </source>
</evidence>
<dbReference type="Gene3D" id="1.10.630.10">
    <property type="entry name" value="Cytochrome P450"/>
    <property type="match status" value="1"/>
</dbReference>
<dbReference type="InterPro" id="IPR002402">
    <property type="entry name" value="Cyt_P450_E_grp-II"/>
</dbReference>
<keyword evidence="12" id="KW-1185">Reference proteome</keyword>
<dbReference type="PROSITE" id="PS00086">
    <property type="entry name" value="CYTOCHROME_P450"/>
    <property type="match status" value="1"/>
</dbReference>
<dbReference type="EMBL" id="JAPEUY010000015">
    <property type="protein sequence ID" value="KAJ4365797.1"/>
    <property type="molecule type" value="Genomic_DNA"/>
</dbReference>
<dbReference type="InterPro" id="IPR002974">
    <property type="entry name" value="Cyt_P450_E_CYP52_ascomycetes"/>
</dbReference>
<dbReference type="AlphaFoldDB" id="A0A9W9CJM6"/>
<reference evidence="11" key="1">
    <citation type="submission" date="2022-10" db="EMBL/GenBank/DDBJ databases">
        <title>Tapping the CABI collections for fungal endophytes: first genome assemblies for Collariella, Neodidymelliopsis, Ascochyta clinopodiicola, Didymella pomorum, Didymosphaeria variabile, Neocosmospora piperis and Neocucurbitaria cava.</title>
        <authorList>
            <person name="Hill R."/>
        </authorList>
    </citation>
    <scope>NUCLEOTIDE SEQUENCE</scope>
    <source>
        <strain evidence="11">IMI 356814</strain>
    </source>
</reference>
<dbReference type="GO" id="GO:0020037">
    <property type="term" value="F:heme binding"/>
    <property type="evidence" value="ECO:0007669"/>
    <property type="project" value="InterPro"/>
</dbReference>
<name>A0A9W9CJM6_9PLEO</name>
<feature type="compositionally biased region" description="Low complexity" evidence="10">
    <location>
        <begin position="104"/>
        <end position="113"/>
    </location>
</feature>
<evidence type="ECO:0000256" key="4">
    <source>
        <dbReference type="ARBA" id="ARBA00022723"/>
    </source>
</evidence>
<dbReference type="InterPro" id="IPR001128">
    <property type="entry name" value="Cyt_P450"/>
</dbReference>
<dbReference type="SUPFAM" id="SSF48264">
    <property type="entry name" value="Cytochrome P450"/>
    <property type="match status" value="1"/>
</dbReference>
<dbReference type="InterPro" id="IPR017972">
    <property type="entry name" value="Cyt_P450_CS"/>
</dbReference>
<gene>
    <name evidence="11" type="ORF">N0V83_008418</name>
</gene>
<keyword evidence="7 9" id="KW-0503">Monooxygenase</keyword>
<dbReference type="InterPro" id="IPR047146">
    <property type="entry name" value="Cyt_P450_E_CYP52_fungi"/>
</dbReference>
<dbReference type="Proteomes" id="UP001140560">
    <property type="component" value="Unassembled WGS sequence"/>
</dbReference>
<dbReference type="OrthoDB" id="1470350at2759"/>
<evidence type="ECO:0000256" key="2">
    <source>
        <dbReference type="ARBA" id="ARBA00010617"/>
    </source>
</evidence>
<evidence type="ECO:0000256" key="9">
    <source>
        <dbReference type="RuleBase" id="RU000461"/>
    </source>
</evidence>
<evidence type="ECO:0000313" key="11">
    <source>
        <dbReference type="EMBL" id="KAJ4365797.1"/>
    </source>
</evidence>
<proteinExistence type="inferred from homology"/>
<evidence type="ECO:0000256" key="8">
    <source>
        <dbReference type="PIRSR" id="PIRSR602402-1"/>
    </source>
</evidence>
<sequence>MAFFITNDFLQNAKTRFQAIGSDYGLYSYQCIASVSSFARSELGTRLTKFVLGYTTMKCKLSINFPRLVVNGLSNFVFILAGNPECAAQATPTWQESYPPSQPPSRSSSSFPSFSSFDTVSPLSLASRRHPNTASPPRIPSIDPIFGLDTIISDLKSRKEKKKVETTYAQFALYGKTFASYPFGRRTITTCDPRNVQFILSTEAEKFGNAPVREATVSMLGRGIINSDGEEWRRSRELVMPTFTRARIAEREGFERHVRRFLEGLRRRGEGGGGGGFEAILDASSEFIFGESFDSQLGDEHSIEGRDFLAAFADAQTVVGMRIAFGRLSYLMRDEKFRKYRQNCDLIRRYTMRHVERALERQSMDGKKTEEDQGTYILVNELVKETTDKAALCDQLINVFFGGRDTPAVVLSNFFFLLARNPKVWSRIRAEVEGLTADDLSFEKLKSLRYVQHSINESLRVLPMLPTIGRTCLAPTTLPYGGGPSGTLPISVIPGDIISFSVYAMHRDASIFGEDVEAFYPERWQNIRPFWNYLPFSGGARHCPAQQLSLFWVSYVVVRMAMELAEVRNRDPVSEYVENLRLNMESGNGVKVALVRG</sequence>
<organism evidence="11 12">
    <name type="scientific">Neocucurbitaria cava</name>
    <dbReference type="NCBI Taxonomy" id="798079"/>
    <lineage>
        <taxon>Eukaryota</taxon>
        <taxon>Fungi</taxon>
        <taxon>Dikarya</taxon>
        <taxon>Ascomycota</taxon>
        <taxon>Pezizomycotina</taxon>
        <taxon>Dothideomycetes</taxon>
        <taxon>Pleosporomycetidae</taxon>
        <taxon>Pleosporales</taxon>
        <taxon>Pleosporineae</taxon>
        <taxon>Cucurbitariaceae</taxon>
        <taxon>Neocucurbitaria</taxon>
    </lineage>
</organism>
<keyword evidence="4 8" id="KW-0479">Metal-binding</keyword>